<dbReference type="InterPro" id="IPR045540">
    <property type="entry name" value="YegS/DAGK_C"/>
</dbReference>
<dbReference type="EMBL" id="CP076676">
    <property type="protein sequence ID" value="UYO37609.1"/>
    <property type="molecule type" value="Genomic_DNA"/>
</dbReference>
<dbReference type="PANTHER" id="PTHR12358">
    <property type="entry name" value="SPHINGOSINE KINASE"/>
    <property type="match status" value="1"/>
</dbReference>
<evidence type="ECO:0000256" key="3">
    <source>
        <dbReference type="ARBA" id="ARBA00022777"/>
    </source>
</evidence>
<dbReference type="EC" id="2.7.1.-" evidence="7"/>
<keyword evidence="2" id="KW-0547">Nucleotide-binding</keyword>
<dbReference type="InterPro" id="IPR005218">
    <property type="entry name" value="Diacylglycerol/lipid_kinase"/>
</dbReference>
<evidence type="ECO:0000313" key="7">
    <source>
        <dbReference type="EMBL" id="UYO37609.1"/>
    </source>
</evidence>
<keyword evidence="4" id="KW-0067">ATP-binding</keyword>
<protein>
    <submittedName>
        <fullName evidence="7">Lipid kinase</fullName>
        <ecNumber evidence="7">2.7.1.-</ecNumber>
    </submittedName>
</protein>
<dbReference type="Proteomes" id="UP001163166">
    <property type="component" value="Chromosome"/>
</dbReference>
<dbReference type="GO" id="GO:0005524">
    <property type="term" value="F:ATP binding"/>
    <property type="evidence" value="ECO:0007669"/>
    <property type="project" value="UniProtKB-KW"/>
</dbReference>
<evidence type="ECO:0000256" key="1">
    <source>
        <dbReference type="ARBA" id="ARBA00022679"/>
    </source>
</evidence>
<dbReference type="Pfam" id="PF19279">
    <property type="entry name" value="YegS_C"/>
    <property type="match status" value="1"/>
</dbReference>
<proteinExistence type="predicted"/>
<dbReference type="InterPro" id="IPR050187">
    <property type="entry name" value="Lipid_Phosphate_FormReg"/>
</dbReference>
<dbReference type="SUPFAM" id="SSF111331">
    <property type="entry name" value="NAD kinase/diacylglycerol kinase-like"/>
    <property type="match status" value="1"/>
</dbReference>
<dbReference type="Pfam" id="PF00781">
    <property type="entry name" value="DAGK_cat"/>
    <property type="match status" value="1"/>
</dbReference>
<evidence type="ECO:0000256" key="4">
    <source>
        <dbReference type="ARBA" id="ARBA00022840"/>
    </source>
</evidence>
<dbReference type="InterPro" id="IPR001206">
    <property type="entry name" value="Diacylglycerol_kinase_cat_dom"/>
</dbReference>
<reference evidence="7" key="1">
    <citation type="journal article" date="2022" name="Biol. Control">
        <title>In silico genomic analysis of Rhodopseudomonas palustris strains revealed potential biocontrol agents and crop yield enhancers.</title>
        <authorList>
            <person name="Surachat K."/>
            <person name="Kantachote D."/>
            <person name="Deachamag P."/>
            <person name="Wonglapsuwan M."/>
        </authorList>
    </citation>
    <scope>NUCLEOTIDE SEQUENCE</scope>
    <source>
        <strain evidence="7">TLS06</strain>
    </source>
</reference>
<evidence type="ECO:0000259" key="6">
    <source>
        <dbReference type="PROSITE" id="PS50146"/>
    </source>
</evidence>
<dbReference type="NCBIfam" id="TIGR00147">
    <property type="entry name" value="YegS/Rv2252/BmrU family lipid kinase"/>
    <property type="match status" value="1"/>
</dbReference>
<gene>
    <name evidence="7" type="ORF">KQX62_12680</name>
</gene>
<name>A0AAX3DT31_RHOPL</name>
<dbReference type="AlphaFoldDB" id="A0AAX3DT31"/>
<dbReference type="GO" id="GO:0008654">
    <property type="term" value="P:phospholipid biosynthetic process"/>
    <property type="evidence" value="ECO:0007669"/>
    <property type="project" value="InterPro"/>
</dbReference>
<organism evidence="7 8">
    <name type="scientific">Rhodopseudomonas palustris</name>
    <dbReference type="NCBI Taxonomy" id="1076"/>
    <lineage>
        <taxon>Bacteria</taxon>
        <taxon>Pseudomonadati</taxon>
        <taxon>Pseudomonadota</taxon>
        <taxon>Alphaproteobacteria</taxon>
        <taxon>Hyphomicrobiales</taxon>
        <taxon>Nitrobacteraceae</taxon>
        <taxon>Rhodopseudomonas</taxon>
    </lineage>
</organism>
<dbReference type="PANTHER" id="PTHR12358:SF54">
    <property type="entry name" value="SPHINGOSINE KINASE RELATED PROTEIN"/>
    <property type="match status" value="1"/>
</dbReference>
<evidence type="ECO:0000256" key="5">
    <source>
        <dbReference type="SAM" id="MobiDB-lite"/>
    </source>
</evidence>
<accession>A0AAX3DT31</accession>
<dbReference type="GO" id="GO:0016301">
    <property type="term" value="F:kinase activity"/>
    <property type="evidence" value="ECO:0007669"/>
    <property type="project" value="UniProtKB-KW"/>
</dbReference>
<dbReference type="SMART" id="SM00046">
    <property type="entry name" value="DAGKc"/>
    <property type="match status" value="1"/>
</dbReference>
<dbReference type="PROSITE" id="PS50146">
    <property type="entry name" value="DAGK"/>
    <property type="match status" value="1"/>
</dbReference>
<sequence>MDRESEIGPDLEEAVPSDGSDLGSAAPQAAPTRRLLMVINRGSRSGSQAVGLAGSKLSAAGFDLVVSAPSSRHEVAPWIEAHAEGAAGVVIAGGDGTLNAAAPALVTTGLPLGIIPAGTANDLARTLGLPLDMEAAADVIAAGHRKTIDLGDVNGHKFFNVASVGLSADLARELSGESKRRFGRLSYALTAAKVLSKARPFHAVIVSGDEQVRVKTMQVAVGNGRYYGGGMAVEQTAEIDDGQFDLYSLEFAQVWKLLAVAYDFRKGRHVLWREVRAARGTSFEIRTRKPRPVNADGELVTFTRARFELLRNAVSVFAPKHPPPRP</sequence>
<dbReference type="Gene3D" id="3.40.50.10330">
    <property type="entry name" value="Probable inorganic polyphosphate/atp-NAD kinase, domain 1"/>
    <property type="match status" value="1"/>
</dbReference>
<dbReference type="InterPro" id="IPR016064">
    <property type="entry name" value="NAD/diacylglycerol_kinase_sf"/>
</dbReference>
<keyword evidence="3 7" id="KW-0418">Kinase</keyword>
<dbReference type="NCBIfam" id="NF009604">
    <property type="entry name" value="PRK13057.1"/>
    <property type="match status" value="1"/>
</dbReference>
<dbReference type="InterPro" id="IPR017438">
    <property type="entry name" value="ATP-NAD_kinase_N"/>
</dbReference>
<feature type="domain" description="DAGKc" evidence="6">
    <location>
        <begin position="30"/>
        <end position="157"/>
    </location>
</feature>
<evidence type="ECO:0000256" key="2">
    <source>
        <dbReference type="ARBA" id="ARBA00022741"/>
    </source>
</evidence>
<keyword evidence="1 7" id="KW-0808">Transferase</keyword>
<evidence type="ECO:0000313" key="8">
    <source>
        <dbReference type="Proteomes" id="UP001163166"/>
    </source>
</evidence>
<feature type="region of interest" description="Disordered" evidence="5">
    <location>
        <begin position="1"/>
        <end position="28"/>
    </location>
</feature>
<dbReference type="Gene3D" id="2.60.200.40">
    <property type="match status" value="1"/>
</dbReference>